<accession>A0A2W2H6J4</accession>
<keyword evidence="4" id="KW-1185">Reference proteome</keyword>
<comment type="caution">
    <text evidence="3">The sequence shown here is derived from an EMBL/GenBank/DDBJ whole genome shotgun (WGS) entry which is preliminary data.</text>
</comment>
<reference evidence="3 4" key="1">
    <citation type="submission" date="2018-01" db="EMBL/GenBank/DDBJ databases">
        <title>Draft genome sequence of Sphaerisporangium sp. 7K107.</title>
        <authorList>
            <person name="Sahin N."/>
            <person name="Saygin H."/>
            <person name="Ay H."/>
        </authorList>
    </citation>
    <scope>NUCLEOTIDE SEQUENCE [LARGE SCALE GENOMIC DNA]</scope>
    <source>
        <strain evidence="3 4">7K107</strain>
    </source>
</reference>
<evidence type="ECO:0000256" key="1">
    <source>
        <dbReference type="SAM" id="Coils"/>
    </source>
</evidence>
<name>A0A2W2H6J4_9ACTN</name>
<feature type="domain" description="ARB-07466-like C-terminal" evidence="2">
    <location>
        <begin position="171"/>
        <end position="278"/>
    </location>
</feature>
<sequence>MILTTTFSGAGAAVAPKPKPQAELKKLTQQAASLNKRYRGQIQDLEEIRVQAKKANDRAGGLKRELAGAEREVTEIAQTTYMGGSLDAVQLIGAGDVSSVLGPAAMVSHLSSERARKLGRVQELIADSKKARQQADQKIDDLKEEIELLKRKRRSIERLLAKYGFQTPSGGDGLTARMVSIRNAILAEFPMPYGYGCLRPGDPGEHGSGRACDFMMSRGTMPGQIDSERGDALAQWCIKNGPRLGIMYIIWKQRYYDVRTGAGWRPMSDRGGITANHWDHVHVSVF</sequence>
<feature type="coiled-coil region" evidence="1">
    <location>
        <begin position="24"/>
        <end position="72"/>
    </location>
</feature>
<dbReference type="EMBL" id="POUA01000059">
    <property type="protein sequence ID" value="PZG50479.1"/>
    <property type="molecule type" value="Genomic_DNA"/>
</dbReference>
<proteinExistence type="predicted"/>
<dbReference type="AlphaFoldDB" id="A0A2W2H6J4"/>
<dbReference type="Pfam" id="PF26571">
    <property type="entry name" value="VldE"/>
    <property type="match status" value="1"/>
</dbReference>
<organism evidence="3 4">
    <name type="scientific">Spongiactinospora gelatinilytica</name>
    <dbReference type="NCBI Taxonomy" id="2666298"/>
    <lineage>
        <taxon>Bacteria</taxon>
        <taxon>Bacillati</taxon>
        <taxon>Actinomycetota</taxon>
        <taxon>Actinomycetes</taxon>
        <taxon>Streptosporangiales</taxon>
        <taxon>Streptosporangiaceae</taxon>
        <taxon>Spongiactinospora</taxon>
    </lineage>
</organism>
<protein>
    <recommendedName>
        <fullName evidence="2">ARB-07466-like C-terminal domain-containing protein</fullName>
    </recommendedName>
</protein>
<feature type="coiled-coil region" evidence="1">
    <location>
        <begin position="125"/>
        <end position="162"/>
    </location>
</feature>
<dbReference type="Proteomes" id="UP000248544">
    <property type="component" value="Unassembled WGS sequence"/>
</dbReference>
<evidence type="ECO:0000313" key="3">
    <source>
        <dbReference type="EMBL" id="PZG50479.1"/>
    </source>
</evidence>
<keyword evidence="1" id="KW-0175">Coiled coil</keyword>
<dbReference type="InterPro" id="IPR058593">
    <property type="entry name" value="ARB_07466-like_C"/>
</dbReference>
<evidence type="ECO:0000313" key="4">
    <source>
        <dbReference type="Proteomes" id="UP000248544"/>
    </source>
</evidence>
<dbReference type="Gene3D" id="6.10.250.3150">
    <property type="match status" value="1"/>
</dbReference>
<evidence type="ECO:0000259" key="2">
    <source>
        <dbReference type="Pfam" id="PF26571"/>
    </source>
</evidence>
<gene>
    <name evidence="3" type="ORF">C1I98_10375</name>
</gene>